<dbReference type="Gene3D" id="1.25.10.10">
    <property type="entry name" value="Leucine-rich Repeat Variant"/>
    <property type="match status" value="1"/>
</dbReference>
<name>A0A1Y1QB58_9GAMM</name>
<comment type="caution">
    <text evidence="2">The sequence shown here is derived from an EMBL/GenBank/DDBJ whole genome shotgun (WGS) entry which is preliminary data.</text>
</comment>
<sequence>MIYAAMIQSQLGKDAPYSWYLFDCAKRHSRYDGDSFREQARATEAYLDACTVAAAHGEDLMAWFDRDDWGSLFVLLVVAMRRDDQALLAQAFGQIRADSPTDVEEIKDAFLWQPYPRFDHYWAALFQQDNDVAKQAAMAISRSQGQALPARLMEAVEQMTHPGLLGEYCQRLGERRRSDKLPYVQSLYQHPDTGLRFAAAKAGKRLGDPQVNPLLQQHLLSETAYTLEALELFFINAPVDRLHHWLRNLRDREKAGVSPRVRCYAIAVAGLAEWVDELFPLMVEPEYARVAGEAFTLLTGIGIEEDGLDAKVSGCQDCQQPQGDSAAGAAEPADDLTLSERRQTDPFISDWEDDLPYPCPDATQQWWERHKGNFSAGQRYLAGKTLTVENLQQVYQTGNQRQRYLAALYLSINHQKSWRDPRWPPFWI</sequence>
<protein>
    <recommendedName>
        <fullName evidence="4">TIGR02270 family protein</fullName>
    </recommendedName>
</protein>
<gene>
    <name evidence="2" type="ORF">BWK73_45000</name>
</gene>
<dbReference type="Pfam" id="PF13646">
    <property type="entry name" value="HEAT_2"/>
    <property type="match status" value="1"/>
</dbReference>
<dbReference type="EMBL" id="MTEJ01000545">
    <property type="protein sequence ID" value="OQX01781.1"/>
    <property type="molecule type" value="Genomic_DNA"/>
</dbReference>
<feature type="region of interest" description="Disordered" evidence="1">
    <location>
        <begin position="314"/>
        <end position="341"/>
    </location>
</feature>
<dbReference type="AlphaFoldDB" id="A0A1Y1QB58"/>
<dbReference type="Proteomes" id="UP000192491">
    <property type="component" value="Unassembled WGS sequence"/>
</dbReference>
<evidence type="ECO:0000256" key="1">
    <source>
        <dbReference type="SAM" id="MobiDB-lite"/>
    </source>
</evidence>
<organism evidence="2 3">
    <name type="scientific">Thiothrix lacustris</name>
    <dbReference type="NCBI Taxonomy" id="525917"/>
    <lineage>
        <taxon>Bacteria</taxon>
        <taxon>Pseudomonadati</taxon>
        <taxon>Pseudomonadota</taxon>
        <taxon>Gammaproteobacteria</taxon>
        <taxon>Thiotrichales</taxon>
        <taxon>Thiotrichaceae</taxon>
        <taxon>Thiothrix</taxon>
    </lineage>
</organism>
<dbReference type="InterPro" id="IPR016024">
    <property type="entry name" value="ARM-type_fold"/>
</dbReference>
<dbReference type="SUPFAM" id="SSF48371">
    <property type="entry name" value="ARM repeat"/>
    <property type="match status" value="1"/>
</dbReference>
<evidence type="ECO:0000313" key="2">
    <source>
        <dbReference type="EMBL" id="OQX01781.1"/>
    </source>
</evidence>
<proteinExistence type="predicted"/>
<evidence type="ECO:0000313" key="3">
    <source>
        <dbReference type="Proteomes" id="UP000192491"/>
    </source>
</evidence>
<accession>A0A1Y1QB58</accession>
<dbReference type="InterPro" id="IPR011989">
    <property type="entry name" value="ARM-like"/>
</dbReference>
<reference evidence="2 3" key="1">
    <citation type="submission" date="2017-01" db="EMBL/GenBank/DDBJ databases">
        <title>Novel large sulfur bacteria in the metagenomes of groundwater-fed chemosynthetic microbial mats in the Lake Huron basin.</title>
        <authorList>
            <person name="Sharrar A.M."/>
            <person name="Flood B.E."/>
            <person name="Bailey J.V."/>
            <person name="Jones D.S."/>
            <person name="Biddanda B."/>
            <person name="Ruberg S.A."/>
            <person name="Marcus D.N."/>
            <person name="Dick G.J."/>
        </authorList>
    </citation>
    <scope>NUCLEOTIDE SEQUENCE [LARGE SCALE GENOMIC DNA]</scope>
    <source>
        <strain evidence="2">A8</strain>
    </source>
</reference>
<evidence type="ECO:0008006" key="4">
    <source>
        <dbReference type="Google" id="ProtNLM"/>
    </source>
</evidence>